<evidence type="ECO:0000256" key="1">
    <source>
        <dbReference type="ARBA" id="ARBA00023015"/>
    </source>
</evidence>
<comment type="caution">
    <text evidence="5">The sequence shown here is derived from an EMBL/GenBank/DDBJ whole genome shotgun (WGS) entry which is preliminary data.</text>
</comment>
<organism evidence="5">
    <name type="scientific">bioreactor metagenome</name>
    <dbReference type="NCBI Taxonomy" id="1076179"/>
    <lineage>
        <taxon>unclassified sequences</taxon>
        <taxon>metagenomes</taxon>
        <taxon>ecological metagenomes</taxon>
    </lineage>
</organism>
<dbReference type="InterPro" id="IPR011991">
    <property type="entry name" value="ArsR-like_HTH"/>
</dbReference>
<name>A0A645AH99_9ZZZZ</name>
<dbReference type="PROSITE" id="PS50987">
    <property type="entry name" value="HTH_ARSR_2"/>
    <property type="match status" value="1"/>
</dbReference>
<dbReference type="AlphaFoldDB" id="A0A645AH99"/>
<dbReference type="InterPro" id="IPR051081">
    <property type="entry name" value="HTH_MetalResp_TranReg"/>
</dbReference>
<dbReference type="SMART" id="SM00418">
    <property type="entry name" value="HTH_ARSR"/>
    <property type="match status" value="1"/>
</dbReference>
<reference evidence="5" key="1">
    <citation type="submission" date="2019-08" db="EMBL/GenBank/DDBJ databases">
        <authorList>
            <person name="Kucharzyk K."/>
            <person name="Murdoch R.W."/>
            <person name="Higgins S."/>
            <person name="Loffler F."/>
        </authorList>
    </citation>
    <scope>NUCLEOTIDE SEQUENCE</scope>
</reference>
<keyword evidence="1" id="KW-0805">Transcription regulation</keyword>
<gene>
    <name evidence="5" type="ORF">SDC9_96979</name>
</gene>
<keyword evidence="2" id="KW-0238">DNA-binding</keyword>
<proteinExistence type="predicted"/>
<dbReference type="InterPro" id="IPR001845">
    <property type="entry name" value="HTH_ArsR_DNA-bd_dom"/>
</dbReference>
<dbReference type="PRINTS" id="PR00778">
    <property type="entry name" value="HTHARSR"/>
</dbReference>
<sequence>MDIKFNKTPGEIIDVFTSLSIINNREADKKDLSETSFKRNEKLEKVVDSIIEAEKVNFYDFQLFFCEDVYTKDLFTFDDIWNYGSLNAYLDFFRNLETDELRKRLAHKINTELEKLVEKNYTLEEITKSNDSLLKYIRTKKINPAFKWEIYSILNHKDDYMQDFMDFMSDYLKVYEEIEVIRKPEIESFNAYIEEKLSRDGIEYLNQLTNNGINFKNYNTVHVTTSVFSGFLFSSSTKSNDCYIVIGSSMREGVKVVYGKDEVEKNLAVFKGVSDSTRFSIIKLLLNKDYFGLELAEAIGISNAAISHHLTSLMMSGVVTVEKGNHKCYYSLNKEKIKESITFLCNELELL</sequence>
<dbReference type="InterPro" id="IPR036390">
    <property type="entry name" value="WH_DNA-bd_sf"/>
</dbReference>
<dbReference type="CDD" id="cd00090">
    <property type="entry name" value="HTH_ARSR"/>
    <property type="match status" value="1"/>
</dbReference>
<dbReference type="EMBL" id="VSSQ01012880">
    <property type="protein sequence ID" value="MPM50243.1"/>
    <property type="molecule type" value="Genomic_DNA"/>
</dbReference>
<keyword evidence="3" id="KW-0804">Transcription</keyword>
<feature type="domain" description="HTH arsR-type" evidence="4">
    <location>
        <begin position="258"/>
        <end position="351"/>
    </location>
</feature>
<dbReference type="Pfam" id="PF01022">
    <property type="entry name" value="HTH_5"/>
    <property type="match status" value="1"/>
</dbReference>
<evidence type="ECO:0000256" key="2">
    <source>
        <dbReference type="ARBA" id="ARBA00023125"/>
    </source>
</evidence>
<dbReference type="PANTHER" id="PTHR33154:SF33">
    <property type="entry name" value="TRANSCRIPTIONAL REPRESSOR SDPR"/>
    <property type="match status" value="1"/>
</dbReference>
<dbReference type="SUPFAM" id="SSF46785">
    <property type="entry name" value="Winged helix' DNA-binding domain"/>
    <property type="match status" value="1"/>
</dbReference>
<dbReference type="GO" id="GO:0003677">
    <property type="term" value="F:DNA binding"/>
    <property type="evidence" value="ECO:0007669"/>
    <property type="project" value="UniProtKB-KW"/>
</dbReference>
<evidence type="ECO:0000313" key="5">
    <source>
        <dbReference type="EMBL" id="MPM50243.1"/>
    </source>
</evidence>
<accession>A0A645AH99</accession>
<dbReference type="InterPro" id="IPR036388">
    <property type="entry name" value="WH-like_DNA-bd_sf"/>
</dbReference>
<dbReference type="PANTHER" id="PTHR33154">
    <property type="entry name" value="TRANSCRIPTIONAL REGULATOR, ARSR FAMILY"/>
    <property type="match status" value="1"/>
</dbReference>
<dbReference type="Gene3D" id="1.10.10.10">
    <property type="entry name" value="Winged helix-like DNA-binding domain superfamily/Winged helix DNA-binding domain"/>
    <property type="match status" value="1"/>
</dbReference>
<protein>
    <recommendedName>
        <fullName evidence="4">HTH arsR-type domain-containing protein</fullName>
    </recommendedName>
</protein>
<evidence type="ECO:0000256" key="3">
    <source>
        <dbReference type="ARBA" id="ARBA00023163"/>
    </source>
</evidence>
<dbReference type="GO" id="GO:0003700">
    <property type="term" value="F:DNA-binding transcription factor activity"/>
    <property type="evidence" value="ECO:0007669"/>
    <property type="project" value="InterPro"/>
</dbReference>
<evidence type="ECO:0000259" key="4">
    <source>
        <dbReference type="PROSITE" id="PS50987"/>
    </source>
</evidence>